<dbReference type="PROSITE" id="PS51007">
    <property type="entry name" value="CYTC"/>
    <property type="match status" value="1"/>
</dbReference>
<dbReference type="GO" id="GO:0020037">
    <property type="term" value="F:heme binding"/>
    <property type="evidence" value="ECO:0007669"/>
    <property type="project" value="InterPro"/>
</dbReference>
<dbReference type="InterPro" id="IPR036909">
    <property type="entry name" value="Cyt_c-like_dom_sf"/>
</dbReference>
<dbReference type="AlphaFoldDB" id="A0A381N426"/>
<evidence type="ECO:0000256" key="3">
    <source>
        <dbReference type="ARBA" id="ARBA00023004"/>
    </source>
</evidence>
<dbReference type="GO" id="GO:0046872">
    <property type="term" value="F:metal ion binding"/>
    <property type="evidence" value="ECO:0007669"/>
    <property type="project" value="UniProtKB-KW"/>
</dbReference>
<dbReference type="SUPFAM" id="SSF46626">
    <property type="entry name" value="Cytochrome c"/>
    <property type="match status" value="1"/>
</dbReference>
<evidence type="ECO:0000256" key="1">
    <source>
        <dbReference type="ARBA" id="ARBA00022617"/>
    </source>
</evidence>
<keyword evidence="3" id="KW-0408">Iron</keyword>
<evidence type="ECO:0000256" key="2">
    <source>
        <dbReference type="ARBA" id="ARBA00022723"/>
    </source>
</evidence>
<dbReference type="Gene3D" id="1.10.760.10">
    <property type="entry name" value="Cytochrome c-like domain"/>
    <property type="match status" value="1"/>
</dbReference>
<protein>
    <recommendedName>
        <fullName evidence="4">Cytochrome c domain-containing protein</fullName>
    </recommendedName>
</protein>
<dbReference type="GO" id="GO:0009055">
    <property type="term" value="F:electron transfer activity"/>
    <property type="evidence" value="ECO:0007669"/>
    <property type="project" value="InterPro"/>
</dbReference>
<name>A0A381N426_9ZZZZ</name>
<reference evidence="5" key="1">
    <citation type="submission" date="2018-05" db="EMBL/GenBank/DDBJ databases">
        <authorList>
            <person name="Lanie J.A."/>
            <person name="Ng W.-L."/>
            <person name="Kazmierczak K.M."/>
            <person name="Andrzejewski T.M."/>
            <person name="Davidsen T.M."/>
            <person name="Wayne K.J."/>
            <person name="Tettelin H."/>
            <person name="Glass J.I."/>
            <person name="Rusch D."/>
            <person name="Podicherti R."/>
            <person name="Tsui H.-C.T."/>
            <person name="Winkler M.E."/>
        </authorList>
    </citation>
    <scope>NUCLEOTIDE SEQUENCE</scope>
</reference>
<evidence type="ECO:0000259" key="4">
    <source>
        <dbReference type="PROSITE" id="PS51007"/>
    </source>
</evidence>
<keyword evidence="1" id="KW-0349">Heme</keyword>
<proteinExistence type="predicted"/>
<sequence length="108" mass="12410">MEIFKQGEAELQFEDDRKNETITLTMDPVKGKVVYNANCVSCHNNDPKKQGSIDPQIYGSSKELLSKKINYGKYPKNYRPKRSKKVMPLMPHLDKEIKNLHAFLNAPS</sequence>
<dbReference type="InterPro" id="IPR009056">
    <property type="entry name" value="Cyt_c-like_dom"/>
</dbReference>
<organism evidence="5">
    <name type="scientific">marine metagenome</name>
    <dbReference type="NCBI Taxonomy" id="408172"/>
    <lineage>
        <taxon>unclassified sequences</taxon>
        <taxon>metagenomes</taxon>
        <taxon>ecological metagenomes</taxon>
    </lineage>
</organism>
<dbReference type="EMBL" id="UINC01000066">
    <property type="protein sequence ID" value="SUZ48408.1"/>
    <property type="molecule type" value="Genomic_DNA"/>
</dbReference>
<feature type="domain" description="Cytochrome c" evidence="4">
    <location>
        <begin position="26"/>
        <end position="108"/>
    </location>
</feature>
<keyword evidence="2" id="KW-0479">Metal-binding</keyword>
<accession>A0A381N426</accession>
<gene>
    <name evidence="5" type="ORF">METZ01_LOCUS1262</name>
</gene>
<evidence type="ECO:0000313" key="5">
    <source>
        <dbReference type="EMBL" id="SUZ48408.1"/>
    </source>
</evidence>
<dbReference type="Pfam" id="PF00034">
    <property type="entry name" value="Cytochrom_C"/>
    <property type="match status" value="1"/>
</dbReference>